<evidence type="ECO:0000313" key="3">
    <source>
        <dbReference type="EMBL" id="MCL1139283.1"/>
    </source>
</evidence>
<name>A0A9X1ZCV1_9GAMM</name>
<keyword evidence="1" id="KW-0831">Ubiquinone biosynthesis</keyword>
<dbReference type="RefSeq" id="WP_248950457.1">
    <property type="nucleotide sequence ID" value="NZ_JAKILB010000007.1"/>
</dbReference>
<dbReference type="PANTHER" id="PTHR38693">
    <property type="entry name" value="UBIQUINONE BIOSYNTHESIS PROTEIN UBIJ"/>
    <property type="match status" value="1"/>
</dbReference>
<comment type="similarity">
    <text evidence="1">Belongs to the UbiJ family.</text>
</comment>
<dbReference type="InterPro" id="IPR003033">
    <property type="entry name" value="SCP2_sterol-bd_dom"/>
</dbReference>
<dbReference type="AlphaFoldDB" id="A0A9X1ZCV1"/>
<organism evidence="3 4">
    <name type="scientific">Shewanella pneumatophori</name>
    <dbReference type="NCBI Taxonomy" id="314092"/>
    <lineage>
        <taxon>Bacteria</taxon>
        <taxon>Pseudomonadati</taxon>
        <taxon>Pseudomonadota</taxon>
        <taxon>Gammaproteobacteria</taxon>
        <taxon>Alteromonadales</taxon>
        <taxon>Shewanellaceae</taxon>
        <taxon>Shewanella</taxon>
    </lineage>
</organism>
<gene>
    <name evidence="1" type="primary">ubiJ</name>
    <name evidence="3" type="ORF">L2740_12105</name>
</gene>
<evidence type="ECO:0000259" key="2">
    <source>
        <dbReference type="Pfam" id="PF02036"/>
    </source>
</evidence>
<dbReference type="GO" id="GO:0006744">
    <property type="term" value="P:ubiquinone biosynthetic process"/>
    <property type="evidence" value="ECO:0007669"/>
    <property type="project" value="UniProtKB-UniRule"/>
</dbReference>
<comment type="function">
    <text evidence="1">Required for ubiquinone (coenzyme Q) biosynthesis. Binds hydrophobic ubiquinone biosynthetic intermediates via its SCP2 domain and is essential for the stability of the Ubi complex. May constitute a docking platform where Ubi enzymes assemble and access their SCP2-bound polyprenyl substrates.</text>
</comment>
<feature type="domain" description="SCP2" evidence="2">
    <location>
        <begin position="17"/>
        <end position="113"/>
    </location>
</feature>
<accession>A0A9X1ZCV1</accession>
<dbReference type="Pfam" id="PF02036">
    <property type="entry name" value="SCP2"/>
    <property type="match status" value="1"/>
</dbReference>
<dbReference type="EMBL" id="JAKILB010000007">
    <property type="protein sequence ID" value="MCL1139283.1"/>
    <property type="molecule type" value="Genomic_DNA"/>
</dbReference>
<dbReference type="Proteomes" id="UP001139293">
    <property type="component" value="Unassembled WGS sequence"/>
</dbReference>
<dbReference type="PANTHER" id="PTHR38693:SF1">
    <property type="entry name" value="UBIQUINONE BIOSYNTHESIS ACCESSORY FACTOR UBIJ"/>
    <property type="match status" value="1"/>
</dbReference>
<proteinExistence type="inferred from homology"/>
<dbReference type="HAMAP" id="MF_02215">
    <property type="entry name" value="UbiJ"/>
    <property type="match status" value="1"/>
</dbReference>
<evidence type="ECO:0000256" key="1">
    <source>
        <dbReference type="HAMAP-Rule" id="MF_02215"/>
    </source>
</evidence>
<dbReference type="InterPro" id="IPR038989">
    <property type="entry name" value="UbiJ"/>
</dbReference>
<dbReference type="SUPFAM" id="SSF55718">
    <property type="entry name" value="SCP-like"/>
    <property type="match status" value="1"/>
</dbReference>
<comment type="caution">
    <text evidence="3">The sequence shown here is derived from an EMBL/GenBank/DDBJ whole genome shotgun (WGS) entry which is preliminary data.</text>
</comment>
<dbReference type="InterPro" id="IPR036527">
    <property type="entry name" value="SCP2_sterol-bd_dom_sf"/>
</dbReference>
<comment type="subcellular location">
    <subcellularLocation>
        <location evidence="1">Cytoplasm</location>
    </subcellularLocation>
</comment>
<protein>
    <recommendedName>
        <fullName evidence="1">Ubiquinone biosynthesis accessory factor UbiJ</fullName>
    </recommendedName>
</protein>
<keyword evidence="1" id="KW-0963">Cytoplasm</keyword>
<dbReference type="GO" id="GO:0005737">
    <property type="term" value="C:cytoplasm"/>
    <property type="evidence" value="ECO:0007669"/>
    <property type="project" value="UniProtKB-SubCell"/>
</dbReference>
<evidence type="ECO:0000313" key="4">
    <source>
        <dbReference type="Proteomes" id="UP001139293"/>
    </source>
</evidence>
<keyword evidence="4" id="KW-1185">Reference proteome</keyword>
<sequence length="207" mass="23595">MSRDLPLIACAAIEISLNKLISQSPEDYAKLRSLHGKVLCIQLSQLNWPLYFLFAKEIQVFSRYEGEVTTKVNADVTTLYQLTEGANLTELIKQDKLSLEGDLSLLQTFSHYMQQIDVDFSEPLSRYIGDVPTHFISQGLKQAKSDLTNVLRKTRSHLGQLTTEEYRLAPHKLEYIHLSDKIDDLVTDVDAVSTRVDQLINRVKMKP</sequence>
<comment type="pathway">
    <text evidence="1">Cofactor biosynthesis; ubiquinone biosynthesis.</text>
</comment>
<reference evidence="3" key="1">
    <citation type="submission" date="2022-01" db="EMBL/GenBank/DDBJ databases">
        <title>Whole genome-based taxonomy of the Shewanellaceae.</title>
        <authorList>
            <person name="Martin-Rodriguez A.J."/>
        </authorList>
    </citation>
    <scope>NUCLEOTIDE SEQUENCE</scope>
    <source>
        <strain evidence="3">KCTC 23973</strain>
    </source>
</reference>